<dbReference type="InterPro" id="IPR011053">
    <property type="entry name" value="Single_hybrid_motif"/>
</dbReference>
<gene>
    <name evidence="8" type="ORF">J2S14_004183</name>
</gene>
<evidence type="ECO:0000256" key="2">
    <source>
        <dbReference type="ARBA" id="ARBA00009477"/>
    </source>
</evidence>
<dbReference type="Gene3D" id="2.40.30.170">
    <property type="match status" value="1"/>
</dbReference>
<dbReference type="RefSeq" id="WP_244683672.1">
    <property type="nucleotide sequence ID" value="NZ_JALIRM010000022.1"/>
</dbReference>
<proteinExistence type="inferred from homology"/>
<dbReference type="CDD" id="cd06850">
    <property type="entry name" value="biotinyl_domain"/>
    <property type="match status" value="1"/>
</dbReference>
<dbReference type="PANTHER" id="PTHR30386">
    <property type="entry name" value="MEMBRANE FUSION SUBUNIT OF EMRAB-TOLC MULTIDRUG EFFLUX PUMP"/>
    <property type="match status" value="1"/>
</dbReference>
<dbReference type="InterPro" id="IPR058635">
    <property type="entry name" value="BSH_YhbJ"/>
</dbReference>
<comment type="caution">
    <text evidence="8">The sequence shown here is derived from an EMBL/GenBank/DDBJ whole genome shotgun (WGS) entry which is preliminary data.</text>
</comment>
<keyword evidence="4" id="KW-1133">Transmembrane helix</keyword>
<comment type="similarity">
    <text evidence="2">Belongs to the membrane fusion protein (MFP) (TC 8.A.1) family.</text>
</comment>
<dbReference type="EMBL" id="JAUSUO010000015">
    <property type="protein sequence ID" value="MDQ0345327.1"/>
    <property type="molecule type" value="Genomic_DNA"/>
</dbReference>
<evidence type="ECO:0000256" key="1">
    <source>
        <dbReference type="ARBA" id="ARBA00004167"/>
    </source>
</evidence>
<protein>
    <submittedName>
        <fullName evidence="8">Multidrug resistance efflux pump</fullName>
    </submittedName>
</protein>
<evidence type="ECO:0000313" key="9">
    <source>
        <dbReference type="Proteomes" id="UP001232343"/>
    </source>
</evidence>
<evidence type="ECO:0000259" key="7">
    <source>
        <dbReference type="Pfam" id="PF25997"/>
    </source>
</evidence>
<dbReference type="Pfam" id="PF25990">
    <property type="entry name" value="Beta-barrel_YknX"/>
    <property type="match status" value="1"/>
</dbReference>
<keyword evidence="3" id="KW-0812">Transmembrane</keyword>
<keyword evidence="9" id="KW-1185">Reference proteome</keyword>
<dbReference type="InterPro" id="IPR050739">
    <property type="entry name" value="MFP"/>
</dbReference>
<sequence length="215" mass="23483">MNAKRMILLNVFLLVILVGGGFAGYYYYNQKAIYLKTNNAQIAGQQVNIASPVNGQLIDWKVKTGDSFNKGDTLGKVEMNSDQGRIEMDIKAPTDGTIVRNNAVKNTIVGAGIPLAISYDFNNLWVTANVEETDLKDIKIGQDVDIYVDAYPNTTLYGTVDEIGLATAGTFSLLPSSNATGNYTKETQVIPIKINIEAYAEKLIPGMNVTVRIHK</sequence>
<feature type="domain" description="YknX-like beta-barrel" evidence="6">
    <location>
        <begin position="126"/>
        <end position="213"/>
    </location>
</feature>
<evidence type="ECO:0000259" key="6">
    <source>
        <dbReference type="Pfam" id="PF25990"/>
    </source>
</evidence>
<keyword evidence="5" id="KW-0472">Membrane</keyword>
<dbReference type="SUPFAM" id="SSF51230">
    <property type="entry name" value="Single hybrid motif"/>
    <property type="match status" value="1"/>
</dbReference>
<dbReference type="InterPro" id="IPR058636">
    <property type="entry name" value="Beta-barrel_YknX"/>
</dbReference>
<dbReference type="Pfam" id="PF25997">
    <property type="entry name" value="BSH_YhbJ"/>
    <property type="match status" value="1"/>
</dbReference>
<evidence type="ECO:0000313" key="8">
    <source>
        <dbReference type="EMBL" id="MDQ0345327.1"/>
    </source>
</evidence>
<dbReference type="Gene3D" id="2.40.50.100">
    <property type="match status" value="1"/>
</dbReference>
<dbReference type="Proteomes" id="UP001232343">
    <property type="component" value="Unassembled WGS sequence"/>
</dbReference>
<evidence type="ECO:0000256" key="5">
    <source>
        <dbReference type="ARBA" id="ARBA00023136"/>
    </source>
</evidence>
<organism evidence="8 9">
    <name type="scientific">Lederbergia wuyishanensis</name>
    <dbReference type="NCBI Taxonomy" id="1347903"/>
    <lineage>
        <taxon>Bacteria</taxon>
        <taxon>Bacillati</taxon>
        <taxon>Bacillota</taxon>
        <taxon>Bacilli</taxon>
        <taxon>Bacillales</taxon>
        <taxon>Bacillaceae</taxon>
        <taxon>Lederbergia</taxon>
    </lineage>
</organism>
<evidence type="ECO:0000256" key="4">
    <source>
        <dbReference type="ARBA" id="ARBA00022989"/>
    </source>
</evidence>
<name>A0ABU0DAD2_9BACI</name>
<feature type="domain" description="YhbJ barrel-sandwich hybrid" evidence="7">
    <location>
        <begin position="47"/>
        <end position="117"/>
    </location>
</feature>
<comment type="subcellular location">
    <subcellularLocation>
        <location evidence="1">Membrane</location>
        <topology evidence="1">Single-pass membrane protein</topology>
    </subcellularLocation>
</comment>
<evidence type="ECO:0000256" key="3">
    <source>
        <dbReference type="ARBA" id="ARBA00022692"/>
    </source>
</evidence>
<accession>A0ABU0DAD2</accession>
<reference evidence="8 9" key="1">
    <citation type="submission" date="2023-07" db="EMBL/GenBank/DDBJ databases">
        <title>Genomic Encyclopedia of Type Strains, Phase IV (KMG-IV): sequencing the most valuable type-strain genomes for metagenomic binning, comparative biology and taxonomic classification.</title>
        <authorList>
            <person name="Goeker M."/>
        </authorList>
    </citation>
    <scope>NUCLEOTIDE SEQUENCE [LARGE SCALE GENOMIC DNA]</scope>
    <source>
        <strain evidence="8 9">DSM 27848</strain>
    </source>
</reference>
<dbReference type="PANTHER" id="PTHR30386:SF26">
    <property type="entry name" value="TRANSPORT PROTEIN COMB"/>
    <property type="match status" value="1"/>
</dbReference>